<dbReference type="InterPro" id="IPR036259">
    <property type="entry name" value="MFS_trans_sf"/>
</dbReference>
<evidence type="ECO:0000259" key="12">
    <source>
        <dbReference type="PROSITE" id="PS50850"/>
    </source>
</evidence>
<dbReference type="RefSeq" id="WP_196939565.1">
    <property type="nucleotide sequence ID" value="NZ_MU158690.1"/>
</dbReference>
<protein>
    <submittedName>
        <fullName evidence="13">L-fucose:H+ symporter permease</fullName>
    </submittedName>
</protein>
<evidence type="ECO:0000256" key="6">
    <source>
        <dbReference type="ARBA" id="ARBA00022519"/>
    </source>
</evidence>
<evidence type="ECO:0000256" key="4">
    <source>
        <dbReference type="ARBA" id="ARBA00022448"/>
    </source>
</evidence>
<keyword evidence="10 11" id="KW-0472">Membrane</keyword>
<comment type="similarity">
    <text evidence="3">Belongs to the major facilitator superfamily. FHS transporter (TC 2.A.1.7) family.</text>
</comment>
<evidence type="ECO:0000256" key="3">
    <source>
        <dbReference type="ARBA" id="ARBA00009120"/>
    </source>
</evidence>
<feature type="transmembrane region" description="Helical" evidence="11">
    <location>
        <begin position="59"/>
        <end position="80"/>
    </location>
</feature>
<dbReference type="InterPro" id="IPR011701">
    <property type="entry name" value="MFS"/>
</dbReference>
<dbReference type="InterPro" id="IPR050375">
    <property type="entry name" value="MFS_TsgA-like"/>
</dbReference>
<feature type="transmembrane region" description="Helical" evidence="11">
    <location>
        <begin position="87"/>
        <end position="106"/>
    </location>
</feature>
<dbReference type="Pfam" id="PF07690">
    <property type="entry name" value="MFS_1"/>
    <property type="match status" value="1"/>
</dbReference>
<keyword evidence="8 11" id="KW-0812">Transmembrane</keyword>
<proteinExistence type="inferred from homology"/>
<dbReference type="PROSITE" id="PS50850">
    <property type="entry name" value="MFS"/>
    <property type="match status" value="1"/>
</dbReference>
<organism evidence="13 14">
    <name type="scientific">Sphingobacterium pedocola</name>
    <dbReference type="NCBI Taxonomy" id="2082722"/>
    <lineage>
        <taxon>Bacteria</taxon>
        <taxon>Pseudomonadati</taxon>
        <taxon>Bacteroidota</taxon>
        <taxon>Sphingobacteriia</taxon>
        <taxon>Sphingobacteriales</taxon>
        <taxon>Sphingobacteriaceae</taxon>
        <taxon>Sphingobacterium</taxon>
    </lineage>
</organism>
<dbReference type="PANTHER" id="PTHR43702:SF3">
    <property type="entry name" value="PROTEIN TSGA"/>
    <property type="match status" value="1"/>
</dbReference>
<evidence type="ECO:0000256" key="7">
    <source>
        <dbReference type="ARBA" id="ARBA00022597"/>
    </source>
</evidence>
<feature type="transmembrane region" description="Helical" evidence="11">
    <location>
        <begin position="150"/>
        <end position="173"/>
    </location>
</feature>
<dbReference type="CDD" id="cd17394">
    <property type="entry name" value="MFS_FucP_like"/>
    <property type="match status" value="1"/>
</dbReference>
<keyword evidence="9 11" id="KW-1133">Transmembrane helix</keyword>
<dbReference type="Proteomes" id="UP000618319">
    <property type="component" value="Unassembled WGS sequence"/>
</dbReference>
<comment type="subcellular location">
    <subcellularLocation>
        <location evidence="2">Cell inner membrane</location>
        <topology evidence="2">Multi-pass membrane protein</topology>
    </subcellularLocation>
</comment>
<keyword evidence="5" id="KW-1003">Cell membrane</keyword>
<feature type="transmembrane region" description="Helical" evidence="11">
    <location>
        <begin position="112"/>
        <end position="129"/>
    </location>
</feature>
<sequence>MHIDSKDNIQVSGHSAKNYLFPFILVVSLFFLWGMAHNLNGVLIPHLKKACQLDNSQSALVDTSVFFAYFVMALPAGFLLRRVGYKTSIVIGLLAFSIGAFLFIPAANARMYELFLVALFIIGCGLAVLETAANPYATILGPPESATQRINLAASFNGLAAMLGPILGTVFILSGKSYTAAEMAAMADTERLAYLTTEASSVKLPYFILGAVLLVVAVIFMFVKLPEIKEAESVGSEANQKKSLFAVLRHKNLAFAVVAQFFYVGAQVCVTSFFIIMAQQGAGVDEKTAGYYLGVYGFLFMIGRFIGTFLLKYTTAQRLLAIYAIATVLLALVAVMGSGMVVLYALGGLGLFMSIMFPTIFSLGIVGLGDETKQASSWLIMAIVGGAVFPFIMGGIIDASGDNTQLGYIVPFVCYLVIFWYAVKGYKAPVMSKN</sequence>
<feature type="transmembrane region" description="Helical" evidence="11">
    <location>
        <begin position="378"/>
        <end position="399"/>
    </location>
</feature>
<dbReference type="EMBL" id="PSKQ01000021">
    <property type="protein sequence ID" value="MBE8721616.1"/>
    <property type="molecule type" value="Genomic_DNA"/>
</dbReference>
<dbReference type="InterPro" id="IPR005275">
    <property type="entry name" value="Lfuc_symporter_FucP"/>
</dbReference>
<dbReference type="SUPFAM" id="SSF103473">
    <property type="entry name" value="MFS general substrate transporter"/>
    <property type="match status" value="1"/>
</dbReference>
<keyword evidence="4" id="KW-0813">Transport</keyword>
<evidence type="ECO:0000256" key="1">
    <source>
        <dbReference type="ARBA" id="ARBA00003321"/>
    </source>
</evidence>
<dbReference type="InterPro" id="IPR005964">
    <property type="entry name" value="Glc/Gal_transptr_bac"/>
</dbReference>
<evidence type="ECO:0000256" key="2">
    <source>
        <dbReference type="ARBA" id="ARBA00004429"/>
    </source>
</evidence>
<evidence type="ECO:0000313" key="14">
    <source>
        <dbReference type="Proteomes" id="UP000618319"/>
    </source>
</evidence>
<evidence type="ECO:0000313" key="13">
    <source>
        <dbReference type="EMBL" id="MBE8721616.1"/>
    </source>
</evidence>
<feature type="transmembrane region" description="Helical" evidence="11">
    <location>
        <begin position="289"/>
        <end position="307"/>
    </location>
</feature>
<evidence type="ECO:0000256" key="11">
    <source>
        <dbReference type="SAM" id="Phobius"/>
    </source>
</evidence>
<feature type="transmembrane region" description="Helical" evidence="11">
    <location>
        <begin position="20"/>
        <end position="39"/>
    </location>
</feature>
<dbReference type="InterPro" id="IPR020846">
    <property type="entry name" value="MFS_dom"/>
</dbReference>
<dbReference type="NCBIfam" id="TIGR00885">
    <property type="entry name" value="fucP"/>
    <property type="match status" value="1"/>
</dbReference>
<keyword evidence="6" id="KW-0997">Cell inner membrane</keyword>
<accession>A0ABR9T8F1</accession>
<dbReference type="Gene3D" id="1.20.1250.20">
    <property type="entry name" value="MFS general substrate transporter like domains"/>
    <property type="match status" value="2"/>
</dbReference>
<comment type="caution">
    <text evidence="13">The sequence shown here is derived from an EMBL/GenBank/DDBJ whole genome shotgun (WGS) entry which is preliminary data.</text>
</comment>
<feature type="transmembrane region" description="Helical" evidence="11">
    <location>
        <begin position="343"/>
        <end position="366"/>
    </location>
</feature>
<feature type="transmembrane region" description="Helical" evidence="11">
    <location>
        <begin position="253"/>
        <end position="277"/>
    </location>
</feature>
<keyword evidence="14" id="KW-1185">Reference proteome</keyword>
<name>A0ABR9T8F1_9SPHI</name>
<feature type="transmembrane region" description="Helical" evidence="11">
    <location>
        <begin position="405"/>
        <end position="423"/>
    </location>
</feature>
<evidence type="ECO:0000256" key="5">
    <source>
        <dbReference type="ARBA" id="ARBA00022475"/>
    </source>
</evidence>
<reference evidence="13 14" key="1">
    <citation type="submission" date="2018-02" db="EMBL/GenBank/DDBJ databases">
        <title>Sphingobacterium KA21.</title>
        <authorList>
            <person name="Vasarhelyi B.M."/>
            <person name="Deshmukh S."/>
            <person name="Balint B."/>
            <person name="Kukolya J."/>
        </authorList>
    </citation>
    <scope>NUCLEOTIDE SEQUENCE [LARGE SCALE GENOMIC DNA]</scope>
    <source>
        <strain evidence="13 14">Ka21</strain>
    </source>
</reference>
<keyword evidence="7" id="KW-0762">Sugar transport</keyword>
<gene>
    <name evidence="13" type="primary">fucP</name>
    <name evidence="13" type="ORF">C4F40_12885</name>
</gene>
<evidence type="ECO:0000256" key="8">
    <source>
        <dbReference type="ARBA" id="ARBA00022692"/>
    </source>
</evidence>
<feature type="transmembrane region" description="Helical" evidence="11">
    <location>
        <begin position="319"/>
        <end position="337"/>
    </location>
</feature>
<dbReference type="NCBIfam" id="TIGR01272">
    <property type="entry name" value="gluP"/>
    <property type="match status" value="1"/>
</dbReference>
<evidence type="ECO:0000256" key="10">
    <source>
        <dbReference type="ARBA" id="ARBA00023136"/>
    </source>
</evidence>
<evidence type="ECO:0000256" key="9">
    <source>
        <dbReference type="ARBA" id="ARBA00022989"/>
    </source>
</evidence>
<dbReference type="PANTHER" id="PTHR43702">
    <property type="entry name" value="L-FUCOSE-PROTON SYMPORTER"/>
    <property type="match status" value="1"/>
</dbReference>
<comment type="function">
    <text evidence="1">Intake of glucose and galactose.</text>
</comment>
<feature type="domain" description="Major facilitator superfamily (MFS) profile" evidence="12">
    <location>
        <begin position="22"/>
        <end position="434"/>
    </location>
</feature>
<feature type="transmembrane region" description="Helical" evidence="11">
    <location>
        <begin position="204"/>
        <end position="223"/>
    </location>
</feature>